<sequence length="145" mass="15323">MCLNEAIDKTGACGVDVACSTVDLKFFLDLRRGGRNLIIGSGRCEKDEIDIGTGEACHVECVTPGFDGKAGGGATVTTFANAGSLGDPDIGGVETRFEIGVGDDDVGERRAPTGDRCAARSRNSHRFLEVVVITLCATKRWADWL</sequence>
<accession>A0A6J6JTM9</accession>
<reference evidence="1" key="1">
    <citation type="submission" date="2020-05" db="EMBL/GenBank/DDBJ databases">
        <authorList>
            <person name="Chiriac C."/>
            <person name="Salcher M."/>
            <person name="Ghai R."/>
            <person name="Kavagutti S V."/>
        </authorList>
    </citation>
    <scope>NUCLEOTIDE SEQUENCE</scope>
</reference>
<dbReference type="AlphaFoldDB" id="A0A6J6JTM9"/>
<proteinExistence type="predicted"/>
<gene>
    <name evidence="1" type="ORF">UFOPK2000_01343</name>
</gene>
<evidence type="ECO:0000313" key="1">
    <source>
        <dbReference type="EMBL" id="CAB4640396.1"/>
    </source>
</evidence>
<protein>
    <submittedName>
        <fullName evidence="1">Unannotated protein</fullName>
    </submittedName>
</protein>
<dbReference type="EMBL" id="CAEZVK010000180">
    <property type="protein sequence ID" value="CAB4640396.1"/>
    <property type="molecule type" value="Genomic_DNA"/>
</dbReference>
<name>A0A6J6JTM9_9ZZZZ</name>
<organism evidence="1">
    <name type="scientific">freshwater metagenome</name>
    <dbReference type="NCBI Taxonomy" id="449393"/>
    <lineage>
        <taxon>unclassified sequences</taxon>
        <taxon>metagenomes</taxon>
        <taxon>ecological metagenomes</taxon>
    </lineage>
</organism>